<dbReference type="Pfam" id="PF17776">
    <property type="entry name" value="NLRC4_HD2"/>
    <property type="match status" value="1"/>
</dbReference>
<dbReference type="PRINTS" id="PR01407">
    <property type="entry name" value="BUTYPHLNCDUF"/>
</dbReference>
<dbReference type="PROSITE" id="PS50837">
    <property type="entry name" value="NACHT"/>
    <property type="match status" value="1"/>
</dbReference>
<keyword evidence="15" id="KW-0449">Lipoprotein</keyword>
<dbReference type="InterPro" id="IPR007111">
    <property type="entry name" value="NACHT_NTPase"/>
</dbReference>
<dbReference type="Gene3D" id="2.60.120.920">
    <property type="match status" value="1"/>
</dbReference>
<evidence type="ECO:0000256" key="15">
    <source>
        <dbReference type="ARBA" id="ARBA00023288"/>
    </source>
</evidence>
<dbReference type="SMART" id="SM00449">
    <property type="entry name" value="SPRY"/>
    <property type="match status" value="1"/>
</dbReference>
<evidence type="ECO:0000256" key="2">
    <source>
        <dbReference type="ARBA" id="ARBA00004193"/>
    </source>
</evidence>
<evidence type="ECO:0000256" key="3">
    <source>
        <dbReference type="ARBA" id="ARBA00004496"/>
    </source>
</evidence>
<feature type="domain" description="CARD" evidence="19">
    <location>
        <begin position="101"/>
        <end position="161"/>
    </location>
</feature>
<evidence type="ECO:0000256" key="6">
    <source>
        <dbReference type="ARBA" id="ARBA00022588"/>
    </source>
</evidence>
<keyword evidence="13" id="KW-0472">Membrane</keyword>
<dbReference type="Pfam" id="PF00619">
    <property type="entry name" value="CARD"/>
    <property type="match status" value="1"/>
</dbReference>
<evidence type="ECO:0000256" key="16">
    <source>
        <dbReference type="ARBA" id="ARBA00038296"/>
    </source>
</evidence>
<evidence type="ECO:0000256" key="11">
    <source>
        <dbReference type="ARBA" id="ARBA00022843"/>
    </source>
</evidence>
<dbReference type="PROSITE" id="PS50188">
    <property type="entry name" value="B302_SPRY"/>
    <property type="match status" value="1"/>
</dbReference>
<dbReference type="Pfam" id="PF00622">
    <property type="entry name" value="SPRY"/>
    <property type="match status" value="1"/>
</dbReference>
<dbReference type="InterPro" id="IPR013320">
    <property type="entry name" value="ConA-like_dom_sf"/>
</dbReference>
<dbReference type="InterPro" id="IPR041075">
    <property type="entry name" value="NOD1/2_WH"/>
</dbReference>
<dbReference type="InterPro" id="IPR003877">
    <property type="entry name" value="SPRY_dom"/>
</dbReference>
<feature type="region of interest" description="Disordered" evidence="17">
    <location>
        <begin position="1"/>
        <end position="71"/>
    </location>
</feature>
<dbReference type="Proteomes" id="UP001352852">
    <property type="component" value="Unassembled WGS sequence"/>
</dbReference>
<keyword evidence="8" id="KW-0677">Repeat</keyword>
<dbReference type="Pfam" id="PF13516">
    <property type="entry name" value="LRR_6"/>
    <property type="match status" value="3"/>
</dbReference>
<evidence type="ECO:0000256" key="13">
    <source>
        <dbReference type="ARBA" id="ARBA00023136"/>
    </source>
</evidence>
<sequence length="1294" mass="147436">MGNQCSAFKRGKETRKGNNKRDKKTDDSDKVKSEETSLVSQSSLEDVRDKNETSKEETSWSQAEQTSSVKIGDSTENCISLANKYTTLEVHIPSPSSPVSDEQKDATWVDSNRAELIQSVTLVMPIADQMLKRRIIHKETYDQIWTTSKSQNQMRELFKALNSTTAKATFYRILRETQPETCETEDVIKDLIKKNKEYLRKKCTWEFEGTERAREEMKSLDQIYTELHIVQGESEHINKQHEIWEIEDKFRNQATEGIKINCNDIFNSTLEDTTLSGSERTDARAIRTVMTKGIAGIGKTVSVKKFILDWADGKANPDLDFIFVFPFRELNLVKDDEHSLESLVKEFHPELKNLAVAKIIANNKVLFIFDGLDECQLKLNFRTKRLTDPTKESSVDILVTNLIREHLLPSALVWITSRPGAIQRIPKEHVYQWTEIKGFNDPQKILYFRNRVQNKVVSEKIIDHIKTSRSLFIMCHIPIFCWIASKVLEYLLLKMGNSQEKNTKIPTTLIEMYTHFFCIQIRVAADKYNKENELDTAEIMKTNKEFIFKLGRMAFEKLDKGEIIFSRDDLKKYDIDLEKAGVYCGLCTAVFKEESIFNSKKLYCFVHLTVQEYFAALFVYRSFASKTIDSQSLKDFLLIGSEEELKTILDADPVDLPLEELMEIAIANSTLRKTGELDMFLRFLIGMSLQSTQDLLQGLIQQTEDHSEVVESIRTSLTEIDLLDCSPDRCLNLVQCLAELKDDSLYDSVRQFLDPNQYPETELSPVQCSALADLILMSKTPLEEFDLKKYTTTAKGIFRLMPAVRNSIKARISGTDLDPWICETISSALWMPRSALTELHLVHNTFYDKGTLVLVDGLKNSQCKLEALSLSGWGFSESAEEELASALKSIILNLRQLELSDNILQKSLLSVISNGLRCKRMEKLRLNRNYRITNICNEIVAAFTSDSSNLRELELSYTNFKDSEMEILSVALMSTRCTLETLRLGHNKLTVKGCETLASALSSRPTPLKELDLSYNDLHDAGVEKLCNALMSPDCGLKTLRLSFCKVTEDGCSSLRPALTSKNCSLRMLDLSFNHLTDKGIKMLKEKQRDSSCSLESLNVDHTEECWVNLKLLRNYACDLTLDENTAGSNLTLTQDHKRATFDYEGIQYPPHPDRFDTAQVLCKEGLTGRHYWEVECDLTSDAKVGAAYKSIVRGGDSSAEFSLGGNKKSWCWTTDGTFDHNNSTEWFLVSKTRSLGVYLDWPAGILSFFEVSPDEVTHLYTVSTTFTEPLCPGFSLFYGSIYIKEINKNKIKR</sequence>
<keyword evidence="10" id="KW-0067">ATP-binding</keyword>
<dbReference type="InterPro" id="IPR001870">
    <property type="entry name" value="B30.2/SPRY"/>
</dbReference>
<keyword evidence="6" id="KW-0399">Innate immunity</keyword>
<dbReference type="Pfam" id="PF17779">
    <property type="entry name" value="WHD_NOD2"/>
    <property type="match status" value="1"/>
</dbReference>
<dbReference type="InterPro" id="IPR043136">
    <property type="entry name" value="B30.2/SPRY_sf"/>
</dbReference>
<dbReference type="InterPro" id="IPR029495">
    <property type="entry name" value="NACHT-assoc"/>
</dbReference>
<comment type="similarity">
    <text evidence="16">Belongs to the NOD1-NOD2 family.</text>
</comment>
<feature type="domain" description="NACHT" evidence="20">
    <location>
        <begin position="287"/>
        <end position="421"/>
    </location>
</feature>
<keyword evidence="7" id="KW-0433">Leucine-rich repeat</keyword>
<dbReference type="Gene3D" id="3.80.10.10">
    <property type="entry name" value="Ribonuclease Inhibitor"/>
    <property type="match status" value="2"/>
</dbReference>
<accession>A0ABU7F3H5</accession>
<dbReference type="SUPFAM" id="SSF47986">
    <property type="entry name" value="DEATH domain"/>
    <property type="match status" value="1"/>
</dbReference>
<proteinExistence type="inferred from homology"/>
<dbReference type="InterPro" id="IPR001315">
    <property type="entry name" value="CARD"/>
</dbReference>
<dbReference type="SUPFAM" id="SSF52047">
    <property type="entry name" value="RNI-like"/>
    <property type="match status" value="1"/>
</dbReference>
<dbReference type="InterPro" id="IPR051261">
    <property type="entry name" value="NLR"/>
</dbReference>
<evidence type="ECO:0000256" key="1">
    <source>
        <dbReference type="ARBA" id="ARBA00004187"/>
    </source>
</evidence>
<keyword evidence="5" id="KW-0963">Cytoplasm</keyword>
<evidence type="ECO:0000256" key="9">
    <source>
        <dbReference type="ARBA" id="ARBA00022741"/>
    </source>
</evidence>
<dbReference type="InterPro" id="IPR032675">
    <property type="entry name" value="LRR_dom_sf"/>
</dbReference>
<keyword evidence="14" id="KW-0564">Palmitate</keyword>
<dbReference type="Gene3D" id="1.10.533.10">
    <property type="entry name" value="Death Domain, Fas"/>
    <property type="match status" value="1"/>
</dbReference>
<dbReference type="Pfam" id="PF14484">
    <property type="entry name" value="FISNA"/>
    <property type="match status" value="1"/>
</dbReference>
<name>A0ABU7F3H5_9TELE</name>
<dbReference type="InterPro" id="IPR003879">
    <property type="entry name" value="Butyrophylin_SPRY"/>
</dbReference>
<dbReference type="PROSITE" id="PS50209">
    <property type="entry name" value="CARD"/>
    <property type="match status" value="1"/>
</dbReference>
<comment type="caution">
    <text evidence="21">The sequence shown here is derived from an EMBL/GenBank/DDBJ whole genome shotgun (WGS) entry which is preliminary data.</text>
</comment>
<evidence type="ECO:0000259" key="18">
    <source>
        <dbReference type="PROSITE" id="PS50188"/>
    </source>
</evidence>
<feature type="compositionally biased region" description="Polar residues" evidence="17">
    <location>
        <begin position="59"/>
        <end position="71"/>
    </location>
</feature>
<dbReference type="InterPro" id="IPR001611">
    <property type="entry name" value="Leu-rich_rpt"/>
</dbReference>
<feature type="compositionally biased region" description="Basic and acidic residues" evidence="17">
    <location>
        <begin position="45"/>
        <end position="58"/>
    </location>
</feature>
<dbReference type="InterPro" id="IPR041267">
    <property type="entry name" value="NLRP_HD2"/>
</dbReference>
<dbReference type="Pfam" id="PF05729">
    <property type="entry name" value="NACHT"/>
    <property type="match status" value="1"/>
</dbReference>
<dbReference type="EMBL" id="JAHUTJ010075081">
    <property type="protein sequence ID" value="MED6293987.1"/>
    <property type="molecule type" value="Genomic_DNA"/>
</dbReference>
<dbReference type="SMART" id="SM00589">
    <property type="entry name" value="PRY"/>
    <property type="match status" value="1"/>
</dbReference>
<evidence type="ECO:0000256" key="12">
    <source>
        <dbReference type="ARBA" id="ARBA00022859"/>
    </source>
</evidence>
<organism evidence="21 22">
    <name type="scientific">Characodon lateralis</name>
    <dbReference type="NCBI Taxonomy" id="208331"/>
    <lineage>
        <taxon>Eukaryota</taxon>
        <taxon>Metazoa</taxon>
        <taxon>Chordata</taxon>
        <taxon>Craniata</taxon>
        <taxon>Vertebrata</taxon>
        <taxon>Euteleostomi</taxon>
        <taxon>Actinopterygii</taxon>
        <taxon>Neopterygii</taxon>
        <taxon>Teleostei</taxon>
        <taxon>Neoteleostei</taxon>
        <taxon>Acanthomorphata</taxon>
        <taxon>Ovalentaria</taxon>
        <taxon>Atherinomorphae</taxon>
        <taxon>Cyprinodontiformes</taxon>
        <taxon>Goodeidae</taxon>
        <taxon>Characodon</taxon>
    </lineage>
</organism>
<feature type="domain" description="B30.2/SPRY" evidence="18">
    <location>
        <begin position="1099"/>
        <end position="1294"/>
    </location>
</feature>
<keyword evidence="9" id="KW-0547">Nucleotide-binding</keyword>
<evidence type="ECO:0000256" key="17">
    <source>
        <dbReference type="SAM" id="MobiDB-lite"/>
    </source>
</evidence>
<evidence type="ECO:0000256" key="14">
    <source>
        <dbReference type="ARBA" id="ARBA00023139"/>
    </source>
</evidence>
<keyword evidence="12" id="KW-0391">Immunity</keyword>
<evidence type="ECO:0000313" key="21">
    <source>
        <dbReference type="EMBL" id="MED6293987.1"/>
    </source>
</evidence>
<evidence type="ECO:0000313" key="22">
    <source>
        <dbReference type="Proteomes" id="UP001352852"/>
    </source>
</evidence>
<dbReference type="PANTHER" id="PTHR24106">
    <property type="entry name" value="NACHT, LRR AND CARD DOMAINS-CONTAINING"/>
    <property type="match status" value="1"/>
</dbReference>
<keyword evidence="4" id="KW-1003">Cell membrane</keyword>
<evidence type="ECO:0000259" key="20">
    <source>
        <dbReference type="PROSITE" id="PS50837"/>
    </source>
</evidence>
<dbReference type="SMART" id="SM01288">
    <property type="entry name" value="FISNA"/>
    <property type="match status" value="1"/>
</dbReference>
<evidence type="ECO:0000256" key="7">
    <source>
        <dbReference type="ARBA" id="ARBA00022614"/>
    </source>
</evidence>
<evidence type="ECO:0000256" key="10">
    <source>
        <dbReference type="ARBA" id="ARBA00022840"/>
    </source>
</evidence>
<dbReference type="Gene3D" id="3.40.50.300">
    <property type="entry name" value="P-loop containing nucleotide triphosphate hydrolases"/>
    <property type="match status" value="1"/>
</dbReference>
<evidence type="ECO:0000256" key="8">
    <source>
        <dbReference type="ARBA" id="ARBA00022737"/>
    </source>
</evidence>
<dbReference type="SMART" id="SM00368">
    <property type="entry name" value="LRR_RI"/>
    <property type="match status" value="7"/>
</dbReference>
<dbReference type="InterPro" id="IPR027417">
    <property type="entry name" value="P-loop_NTPase"/>
</dbReference>
<evidence type="ECO:0000259" key="19">
    <source>
        <dbReference type="PROSITE" id="PS50209"/>
    </source>
</evidence>
<protein>
    <submittedName>
        <fullName evidence="21">Uncharacterized protein</fullName>
    </submittedName>
</protein>
<reference evidence="21 22" key="1">
    <citation type="submission" date="2021-06" db="EMBL/GenBank/DDBJ databases">
        <authorList>
            <person name="Palmer J.M."/>
        </authorList>
    </citation>
    <scope>NUCLEOTIDE SEQUENCE [LARGE SCALE GENOMIC DNA]</scope>
    <source>
        <strain evidence="21 22">CL_MEX2019</strain>
        <tissue evidence="21">Muscle</tissue>
    </source>
</reference>
<feature type="compositionally biased region" description="Basic and acidic residues" evidence="17">
    <location>
        <begin position="10"/>
        <end position="35"/>
    </location>
</feature>
<comment type="subcellular location">
    <subcellularLocation>
        <location evidence="1">Basolateral cell membrane</location>
    </subcellularLocation>
    <subcellularLocation>
        <location evidence="2">Cell membrane</location>
        <topology evidence="2">Lipid-anchor</topology>
    </subcellularLocation>
    <subcellularLocation>
        <location evidence="3">Cytoplasm</location>
    </subcellularLocation>
</comment>
<dbReference type="InterPro" id="IPR006574">
    <property type="entry name" value="PRY"/>
</dbReference>
<evidence type="ECO:0000256" key="5">
    <source>
        <dbReference type="ARBA" id="ARBA00022490"/>
    </source>
</evidence>
<keyword evidence="11" id="KW-0832">Ubl conjugation</keyword>
<keyword evidence="22" id="KW-1185">Reference proteome</keyword>
<gene>
    <name evidence="21" type="ORF">CHARACLAT_016277</name>
</gene>
<evidence type="ECO:0000256" key="4">
    <source>
        <dbReference type="ARBA" id="ARBA00022475"/>
    </source>
</evidence>
<dbReference type="Pfam" id="PF13765">
    <property type="entry name" value="PRY"/>
    <property type="match status" value="1"/>
</dbReference>
<dbReference type="SUPFAM" id="SSF49899">
    <property type="entry name" value="Concanavalin A-like lectins/glucanases"/>
    <property type="match status" value="1"/>
</dbReference>
<dbReference type="InterPro" id="IPR011029">
    <property type="entry name" value="DEATH-like_dom_sf"/>
</dbReference>